<dbReference type="NCBIfam" id="NF033550">
    <property type="entry name" value="transpos_ISL3"/>
    <property type="match status" value="1"/>
</dbReference>
<dbReference type="InterPro" id="IPR002560">
    <property type="entry name" value="Transposase_DDE"/>
</dbReference>
<dbReference type="RefSeq" id="WP_246654408.1">
    <property type="nucleotide sequence ID" value="NZ_JAHKRM010000039.1"/>
</dbReference>
<evidence type="ECO:0000259" key="2">
    <source>
        <dbReference type="Pfam" id="PF14690"/>
    </source>
</evidence>
<accession>A0ABW4GUZ8</accession>
<sequence length="206" mass="22351">MAWLAEIARRSPRLFGHWRLCPDCGTPSHRVHSHYERRLSDTAVGGQELLIHLRVHRFFCRADTCAKTTFAEQIPGLTVRYGRRSTRAAPALQAVALALGGRAGARLADRLAASVSRMTLIRLIRALPDLGLAAGPRVLGVDDFALRRGHSYGTILIDISTSTVVDVLAGRTADTLAAWLRAHPGVEIVCRDRAGAYAEGITRGAP</sequence>
<protein>
    <submittedName>
        <fullName evidence="3">ISL3 family transposase</fullName>
    </submittedName>
</protein>
<dbReference type="InterPro" id="IPR029261">
    <property type="entry name" value="Transposase_Znf"/>
</dbReference>
<dbReference type="EMBL" id="JBHUCM010000059">
    <property type="protein sequence ID" value="MFD1546193.1"/>
    <property type="molecule type" value="Genomic_DNA"/>
</dbReference>
<reference evidence="4" key="1">
    <citation type="journal article" date="2019" name="Int. J. Syst. Evol. Microbiol.">
        <title>The Global Catalogue of Microorganisms (GCM) 10K type strain sequencing project: providing services to taxonomists for standard genome sequencing and annotation.</title>
        <authorList>
            <consortium name="The Broad Institute Genomics Platform"/>
            <consortium name="The Broad Institute Genome Sequencing Center for Infectious Disease"/>
            <person name="Wu L."/>
            <person name="Ma J."/>
        </authorList>
    </citation>
    <scope>NUCLEOTIDE SEQUENCE [LARGE SCALE GENOMIC DNA]</scope>
    <source>
        <strain evidence="4">CGMCC 1.15399</strain>
    </source>
</reference>
<dbReference type="Pfam" id="PF01610">
    <property type="entry name" value="DDE_Tnp_ISL3"/>
    <property type="match status" value="1"/>
</dbReference>
<dbReference type="InterPro" id="IPR047951">
    <property type="entry name" value="Transpos_ISL3"/>
</dbReference>
<feature type="domain" description="Transposase IS204/IS1001/IS1096/IS1165 DDE" evidence="1">
    <location>
        <begin position="139"/>
        <end position="204"/>
    </location>
</feature>
<proteinExistence type="predicted"/>
<dbReference type="PANTHER" id="PTHR33498">
    <property type="entry name" value="TRANSPOSASE FOR INSERTION SEQUENCE ELEMENT IS1557"/>
    <property type="match status" value="1"/>
</dbReference>
<dbReference type="Pfam" id="PF14690">
    <property type="entry name" value="Zn_ribbon_ISL3"/>
    <property type="match status" value="1"/>
</dbReference>
<evidence type="ECO:0000313" key="3">
    <source>
        <dbReference type="EMBL" id="MFD1546193.1"/>
    </source>
</evidence>
<organism evidence="3 4">
    <name type="scientific">Nonomuraea guangzhouensis</name>
    <dbReference type="NCBI Taxonomy" id="1291555"/>
    <lineage>
        <taxon>Bacteria</taxon>
        <taxon>Bacillati</taxon>
        <taxon>Actinomycetota</taxon>
        <taxon>Actinomycetes</taxon>
        <taxon>Streptosporangiales</taxon>
        <taxon>Streptosporangiaceae</taxon>
        <taxon>Nonomuraea</taxon>
    </lineage>
</organism>
<feature type="domain" description="Transposase IS204/IS1001/IS1096/IS1165 zinc-finger" evidence="2">
    <location>
        <begin position="21"/>
        <end position="62"/>
    </location>
</feature>
<gene>
    <name evidence="3" type="ORF">ACFSJ0_54805</name>
</gene>
<comment type="caution">
    <text evidence="3">The sequence shown here is derived from an EMBL/GenBank/DDBJ whole genome shotgun (WGS) entry which is preliminary data.</text>
</comment>
<evidence type="ECO:0000259" key="1">
    <source>
        <dbReference type="Pfam" id="PF01610"/>
    </source>
</evidence>
<keyword evidence="4" id="KW-1185">Reference proteome</keyword>
<dbReference type="Proteomes" id="UP001597097">
    <property type="component" value="Unassembled WGS sequence"/>
</dbReference>
<name>A0ABW4GUZ8_9ACTN</name>
<evidence type="ECO:0000313" key="4">
    <source>
        <dbReference type="Proteomes" id="UP001597097"/>
    </source>
</evidence>
<dbReference type="PANTHER" id="PTHR33498:SF1">
    <property type="entry name" value="TRANSPOSASE FOR INSERTION SEQUENCE ELEMENT IS1557"/>
    <property type="match status" value="1"/>
</dbReference>